<dbReference type="InterPro" id="IPR023405">
    <property type="entry name" value="Topo_IA_core_domain"/>
</dbReference>
<protein>
    <submittedName>
        <fullName evidence="1">Uncharacterized protein</fullName>
    </submittedName>
</protein>
<comment type="caution">
    <text evidence="1">The sequence shown here is derived from an EMBL/GenBank/DDBJ whole genome shotgun (WGS) entry which is preliminary data.</text>
</comment>
<dbReference type="EMBL" id="JAEHTE010000001">
    <property type="protein sequence ID" value="MBI6882681.1"/>
    <property type="molecule type" value="Genomic_DNA"/>
</dbReference>
<dbReference type="AlphaFoldDB" id="A0A8I1JHH3"/>
<dbReference type="RefSeq" id="WP_198746291.1">
    <property type="nucleotide sequence ID" value="NZ_JAEHTE010000001.1"/>
</dbReference>
<sequence>MRVIFSERSRIAAHFLPLLEQRWPGEEIVMVSMWFPYFASGFDFPRTLRYQDLPLVETPRYKCRAFGSGLNAPVPKVWVKGDDGVFSLDMEFDLEGLIELLARATSVTYCDIMDYQPITTFHLFLQVFMPLKCDEVHEVVNIGDDAPWNGKYLTHEQMMERESSIARTTEDPVYKTLLSEGMAKKYFDYNFHLNGNVVLGDLYRKVSRVIHPERFTQDMILGELYRKGRGVSVPVRFTKNMILMLYVIRDNQCSERNLLQLMCDWMGAAVHSERSSIGNVVSRPQILKNLADLGLIRCDPGAVVLTELGLAFIASLHKDCYDPHLPRRLMEWRLSGFDASKSKIDRYIKTFFGKQIRFQSKLFHE</sequence>
<reference evidence="1" key="1">
    <citation type="submission" date="2020-12" db="EMBL/GenBank/DDBJ databases">
        <title>Enhanced detection system for hospital associated transmission using whole genome sequencing surveillance.</title>
        <authorList>
            <person name="Harrison L.H."/>
            <person name="Van Tyne D."/>
            <person name="Marsh J.W."/>
            <person name="Griffith M.P."/>
            <person name="Snyder D.J."/>
            <person name="Cooper V.S."/>
            <person name="Mustapha M."/>
        </authorList>
    </citation>
    <scope>NUCLEOTIDE SEQUENCE</scope>
    <source>
        <strain evidence="1">PSB00042</strain>
    </source>
</reference>
<evidence type="ECO:0000313" key="1">
    <source>
        <dbReference type="EMBL" id="MBI6882681.1"/>
    </source>
</evidence>
<organism evidence="1 2">
    <name type="scientific">Pseudomonas putida</name>
    <name type="common">Arthrobacter siderocapsulatus</name>
    <dbReference type="NCBI Taxonomy" id="303"/>
    <lineage>
        <taxon>Bacteria</taxon>
        <taxon>Pseudomonadati</taxon>
        <taxon>Pseudomonadota</taxon>
        <taxon>Gammaproteobacteria</taxon>
        <taxon>Pseudomonadales</taxon>
        <taxon>Pseudomonadaceae</taxon>
        <taxon>Pseudomonas</taxon>
    </lineage>
</organism>
<gene>
    <name evidence="1" type="ORF">JEU22_02040</name>
</gene>
<name>A0A8I1JHH3_PSEPU</name>
<accession>A0A8I1JHH3</accession>
<dbReference type="Proteomes" id="UP000637061">
    <property type="component" value="Unassembled WGS sequence"/>
</dbReference>
<proteinExistence type="predicted"/>
<dbReference type="SUPFAM" id="SSF56712">
    <property type="entry name" value="Prokaryotic type I DNA topoisomerase"/>
    <property type="match status" value="1"/>
</dbReference>
<evidence type="ECO:0000313" key="2">
    <source>
        <dbReference type="Proteomes" id="UP000637061"/>
    </source>
</evidence>